<feature type="transmembrane region" description="Helical" evidence="1">
    <location>
        <begin position="69"/>
        <end position="88"/>
    </location>
</feature>
<proteinExistence type="predicted"/>
<feature type="non-terminal residue" evidence="2">
    <location>
        <position position="89"/>
    </location>
</feature>
<evidence type="ECO:0000256" key="1">
    <source>
        <dbReference type="SAM" id="Phobius"/>
    </source>
</evidence>
<accession>Q847S8</accession>
<protein>
    <submittedName>
        <fullName evidence="2">Uncharacterized protein</fullName>
    </submittedName>
</protein>
<feature type="transmembrane region" description="Helical" evidence="1">
    <location>
        <begin position="33"/>
        <end position="57"/>
    </location>
</feature>
<sequence>MVEVALPEDNVRKIVTYPNNSDKGTRAFIIFELLRFSSIPCIIPLLLFISPTIFPIFSGGVNTSNFIRGSKIIGFVFFAAFLNPILLAN</sequence>
<name>Q847S8_ASTYP</name>
<keyword evidence="1" id="KW-1133">Transmembrane helix</keyword>
<keyword evidence="1" id="KW-0812">Transmembrane</keyword>
<dbReference type="EMBL" id="AY191281">
    <property type="protein sequence ID" value="AAO61958.1"/>
    <property type="molecule type" value="Genomic_DNA"/>
</dbReference>
<dbReference type="AlphaFoldDB" id="Q847S8"/>
<reference evidence="2" key="1">
    <citation type="journal article" date="2003" name="J. Bacteriol.">
        <title>Identification and characterization of phytoplasmal genes, employing a novel method of isolating phytoplasmal genomic DNA.</title>
        <authorList>
            <person name="Melamed S."/>
            <person name="Tanne E."/>
            <person name="Ben-Haim R."/>
            <person name="Edelbaum O."/>
            <person name="Yogev D."/>
            <person name="Sela I."/>
        </authorList>
    </citation>
    <scope>NUCLEOTIDE SEQUENCE</scope>
</reference>
<keyword evidence="1" id="KW-0472">Membrane</keyword>
<organism evidence="2">
    <name type="scientific">Aster yellows phytoplasma</name>
    <dbReference type="NCBI Taxonomy" id="35779"/>
    <lineage>
        <taxon>Bacteria</taxon>
        <taxon>Bacillati</taxon>
        <taxon>Mycoplasmatota</taxon>
        <taxon>Mollicutes</taxon>
        <taxon>Acholeplasmatales</taxon>
        <taxon>Acholeplasmataceae</taxon>
        <taxon>Candidatus Phytoplasma</taxon>
        <taxon>16SrI (Aster yellows group)</taxon>
    </lineage>
</organism>
<evidence type="ECO:0000313" key="2">
    <source>
        <dbReference type="EMBL" id="AAO61958.1"/>
    </source>
</evidence>